<evidence type="ECO:0008006" key="5">
    <source>
        <dbReference type="Google" id="ProtNLM"/>
    </source>
</evidence>
<gene>
    <name evidence="3" type="ORF">PGAL8A_00180200</name>
</gene>
<sequence length="276" mass="32407">MNFYIESNISPKIPLAKSVVNNDHYSRYSYEEKEKSIKKRNFISIMSSKLFILSFFTLLYILLISIHKSYVKVGSDLKSCNIYSRKLAEFIPGLSKEEEELDVAEKLESMNLNDSSNNDPVVKPKKKSRNRGSRRQRRYLVSDKPLTEDEINDEIENLLECTFKKYAKLSTVIVDEHLEILDETSTKLNALYKRMKNSNSNEMKSKKDIWDCLDVDYFTEKAIKQQKENFKLLKELSENNSSNIQEISKHTRNIIETSYKMTKEMIELWKSIFTSN</sequence>
<feature type="transmembrane region" description="Helical" evidence="2">
    <location>
        <begin position="42"/>
        <end position="63"/>
    </location>
</feature>
<protein>
    <recommendedName>
        <fullName evidence="5">Plasmodium RESA N-terminal domain-containing protein</fullName>
    </recommendedName>
</protein>
<feature type="compositionally biased region" description="Polar residues" evidence="1">
    <location>
        <begin position="110"/>
        <end position="119"/>
    </location>
</feature>
<accession>A0A1J1GPR3</accession>
<dbReference type="VEuPathDB" id="PlasmoDB:PGAL8A_00180200"/>
<dbReference type="EMBL" id="CVMV01000023">
    <property type="protein sequence ID" value="CRG94413.1"/>
    <property type="molecule type" value="Genomic_DNA"/>
</dbReference>
<feature type="region of interest" description="Disordered" evidence="1">
    <location>
        <begin position="109"/>
        <end position="137"/>
    </location>
</feature>
<organism evidence="3 4">
    <name type="scientific">Plasmodium gallinaceum</name>
    <dbReference type="NCBI Taxonomy" id="5849"/>
    <lineage>
        <taxon>Eukaryota</taxon>
        <taxon>Sar</taxon>
        <taxon>Alveolata</taxon>
        <taxon>Apicomplexa</taxon>
        <taxon>Aconoidasida</taxon>
        <taxon>Haemosporida</taxon>
        <taxon>Plasmodiidae</taxon>
        <taxon>Plasmodium</taxon>
        <taxon>Plasmodium (Haemamoeba)</taxon>
    </lineage>
</organism>
<dbReference type="Proteomes" id="UP000220797">
    <property type="component" value="Unassembled WGS sequence"/>
</dbReference>
<evidence type="ECO:0000313" key="4">
    <source>
        <dbReference type="Proteomes" id="UP000220797"/>
    </source>
</evidence>
<dbReference type="RefSeq" id="XP_028527234.1">
    <property type="nucleotide sequence ID" value="XM_028670486.1"/>
</dbReference>
<keyword evidence="2" id="KW-0472">Membrane</keyword>
<keyword evidence="4" id="KW-1185">Reference proteome</keyword>
<feature type="compositionally biased region" description="Basic residues" evidence="1">
    <location>
        <begin position="123"/>
        <end position="137"/>
    </location>
</feature>
<evidence type="ECO:0000256" key="2">
    <source>
        <dbReference type="SAM" id="Phobius"/>
    </source>
</evidence>
<dbReference type="AlphaFoldDB" id="A0A1J1GPR3"/>
<dbReference type="GeneID" id="39730329"/>
<name>A0A1J1GPR3_PLAGA</name>
<keyword evidence="2" id="KW-0812">Transmembrane</keyword>
<proteinExistence type="predicted"/>
<evidence type="ECO:0000313" key="3">
    <source>
        <dbReference type="EMBL" id="CRG94413.1"/>
    </source>
</evidence>
<evidence type="ECO:0000256" key="1">
    <source>
        <dbReference type="SAM" id="MobiDB-lite"/>
    </source>
</evidence>
<comment type="caution">
    <text evidence="3">The sequence shown here is derived from an EMBL/GenBank/DDBJ whole genome shotgun (WGS) entry which is preliminary data.</text>
</comment>
<keyword evidence="2" id="KW-1133">Transmembrane helix</keyword>
<reference evidence="3" key="1">
    <citation type="submission" date="2015-04" db="EMBL/GenBank/DDBJ databases">
        <authorList>
            <consortium name="Pathogen Informatics"/>
        </authorList>
    </citation>
    <scope>NUCLEOTIDE SEQUENCE [LARGE SCALE GENOMIC DNA]</scope>
    <source>
        <strain evidence="3">8A</strain>
    </source>
</reference>